<evidence type="ECO:0000313" key="2">
    <source>
        <dbReference type="Proteomes" id="UP001199054"/>
    </source>
</evidence>
<accession>A0ABS8BA38</accession>
<comment type="caution">
    <text evidence="1">The sequence shown here is derived from an EMBL/GenBank/DDBJ whole genome shotgun (WGS) entry which is preliminary data.</text>
</comment>
<gene>
    <name evidence="1" type="ORF">LG632_19140</name>
</gene>
<protein>
    <submittedName>
        <fullName evidence="1">ParA family protein</fullName>
    </submittedName>
</protein>
<dbReference type="CDD" id="cd02042">
    <property type="entry name" value="ParAB_family"/>
    <property type="match status" value="1"/>
</dbReference>
<organism evidence="1 2">
    <name type="scientific">Streptomyces antimicrobicus</name>
    <dbReference type="NCBI Taxonomy" id="2883108"/>
    <lineage>
        <taxon>Bacteria</taxon>
        <taxon>Bacillati</taxon>
        <taxon>Actinomycetota</taxon>
        <taxon>Actinomycetes</taxon>
        <taxon>Kitasatosporales</taxon>
        <taxon>Streptomycetaceae</taxon>
        <taxon>Streptomyces</taxon>
    </lineage>
</organism>
<proteinExistence type="predicted"/>
<keyword evidence="2" id="KW-1185">Reference proteome</keyword>
<sequence length="245" mass="26966">MAKIHILANRKGGVGKSLISINMGAVCADVAGVRPDGRPSVAVASADPQGTSLWRAARLVEQPFDVLDISGDLENIALLKKLPYAHIFVDTPGWAEITPEEYEAGEDPLGDDKYGQLLKALLVQADDVIVPILTEPDSFEPTWQTIEWVIKPRQIPFQVVINNWPPAEGMAYVEGTRAFCEGHGWPVARTVIRRYRVHTNATKVVTQYHNNRVELQAREDFYRFALEHGLRGSGAGQGEVAEVSA</sequence>
<dbReference type="Proteomes" id="UP001199054">
    <property type="component" value="Unassembled WGS sequence"/>
</dbReference>
<dbReference type="RefSeq" id="WP_226728574.1">
    <property type="nucleotide sequence ID" value="NZ_JAJAUY010000077.1"/>
</dbReference>
<evidence type="ECO:0000313" key="1">
    <source>
        <dbReference type="EMBL" id="MCB5181490.1"/>
    </source>
</evidence>
<name>A0ABS8BA38_9ACTN</name>
<dbReference type="Gene3D" id="3.40.50.300">
    <property type="entry name" value="P-loop containing nucleotide triphosphate hydrolases"/>
    <property type="match status" value="1"/>
</dbReference>
<dbReference type="InterPro" id="IPR027417">
    <property type="entry name" value="P-loop_NTPase"/>
</dbReference>
<dbReference type="SUPFAM" id="SSF52540">
    <property type="entry name" value="P-loop containing nucleoside triphosphate hydrolases"/>
    <property type="match status" value="1"/>
</dbReference>
<dbReference type="EMBL" id="JAJAUY010000077">
    <property type="protein sequence ID" value="MCB5181490.1"/>
    <property type="molecule type" value="Genomic_DNA"/>
</dbReference>
<reference evidence="1 2" key="1">
    <citation type="submission" date="2021-10" db="EMBL/GenBank/DDBJ databases">
        <title>Streptomyces sp. strain SMC 277, a novel streptomycete isolated from soil.</title>
        <authorList>
            <person name="Chanama M."/>
        </authorList>
    </citation>
    <scope>NUCLEOTIDE SEQUENCE [LARGE SCALE GENOMIC DNA]</scope>
    <source>
        <strain evidence="1 2">SMC 277</strain>
    </source>
</reference>